<dbReference type="FunFam" id="3.40.605.10:FF:000007">
    <property type="entry name" value="NAD/NADP-dependent betaine aldehyde dehydrogenase"/>
    <property type="match status" value="1"/>
</dbReference>
<dbReference type="EMBL" id="MDYP01000024">
    <property type="protein sequence ID" value="OQE05439.1"/>
    <property type="molecule type" value="Genomic_DNA"/>
</dbReference>
<name>A0A1V6RVC5_9EURO</name>
<dbReference type="InterPro" id="IPR015590">
    <property type="entry name" value="Aldehyde_DH_dom"/>
</dbReference>
<dbReference type="PANTHER" id="PTHR11699">
    <property type="entry name" value="ALDEHYDE DEHYDROGENASE-RELATED"/>
    <property type="match status" value="1"/>
</dbReference>
<dbReference type="STRING" id="29845.A0A1V6RVC5"/>
<evidence type="ECO:0000313" key="6">
    <source>
        <dbReference type="EMBL" id="OQE05439.1"/>
    </source>
</evidence>
<proteinExistence type="inferred from homology"/>
<protein>
    <recommendedName>
        <fullName evidence="3">aldehyde dehydrogenase (NAD(+))</fullName>
        <ecNumber evidence="3">1.2.1.3</ecNumber>
    </recommendedName>
</protein>
<keyword evidence="2" id="KW-0560">Oxidoreductase</keyword>
<evidence type="ECO:0000256" key="3">
    <source>
        <dbReference type="ARBA" id="ARBA00024226"/>
    </source>
</evidence>
<dbReference type="SUPFAM" id="SSF53720">
    <property type="entry name" value="ALDH-like"/>
    <property type="match status" value="1"/>
</dbReference>
<dbReference type="EC" id="1.2.1.3" evidence="3"/>
<organism evidence="6 7">
    <name type="scientific">Penicillium vulpinum</name>
    <dbReference type="NCBI Taxonomy" id="29845"/>
    <lineage>
        <taxon>Eukaryota</taxon>
        <taxon>Fungi</taxon>
        <taxon>Dikarya</taxon>
        <taxon>Ascomycota</taxon>
        <taxon>Pezizomycotina</taxon>
        <taxon>Eurotiomycetes</taxon>
        <taxon>Eurotiomycetidae</taxon>
        <taxon>Eurotiales</taxon>
        <taxon>Aspergillaceae</taxon>
        <taxon>Penicillium</taxon>
    </lineage>
</organism>
<gene>
    <name evidence="6" type="ORF">PENVUL_c024G00479</name>
</gene>
<evidence type="ECO:0000256" key="1">
    <source>
        <dbReference type="ARBA" id="ARBA00009986"/>
    </source>
</evidence>
<evidence type="ECO:0000259" key="5">
    <source>
        <dbReference type="Pfam" id="PF00171"/>
    </source>
</evidence>
<sequence>MDFTTFHNIIAGERRSSSTEYSGTSPTTLLSLWPAPVASSDDVDDAVAAAQAAFPSWAAKSYVERTRLLDRFADRYLELADEFTKLLQVETGRSTQASAIEVIWAANWLRYPAQYTLPEKRHEDDEKTVLIKYEPLGTVAAICPWNSIGKIAQAVATGNCVIVKPSPFTPYSALKLVELAQEIFPASVIQALGGDDQLGPCLVKHPGIHKVSFTGSSATGKRVMRACADTLKRLTLELAGNNVSIILDDVDVEQTALQTAHALWFNAGQVCLNARRLFIHESIYEPFVQALVAATNALGGDLASNVGPIQNEMQFQRIKSCLENCRNEGYRFGTGENHKAVGLFVHPVIIDNPPNEASVMQDEYFGPVVSCKPFSSLDNVVDFANQTKSGLDAIIWSKDIDLAESVAVRLDVGSVFINGPPKPDPFVPFGGHKQSGIGVEYGLEGLLGCCQIKTIHRYK</sequence>
<comment type="caution">
    <text evidence="6">The sequence shown here is derived from an EMBL/GenBank/DDBJ whole genome shotgun (WGS) entry which is preliminary data.</text>
</comment>
<dbReference type="Gene3D" id="3.40.605.10">
    <property type="entry name" value="Aldehyde Dehydrogenase, Chain A, domain 1"/>
    <property type="match status" value="1"/>
</dbReference>
<dbReference type="Gene3D" id="3.40.309.10">
    <property type="entry name" value="Aldehyde Dehydrogenase, Chain A, domain 2"/>
    <property type="match status" value="1"/>
</dbReference>
<evidence type="ECO:0000256" key="2">
    <source>
        <dbReference type="ARBA" id="ARBA00023002"/>
    </source>
</evidence>
<comment type="similarity">
    <text evidence="1">Belongs to the aldehyde dehydrogenase family.</text>
</comment>
<dbReference type="Proteomes" id="UP000191518">
    <property type="component" value="Unassembled WGS sequence"/>
</dbReference>
<dbReference type="GO" id="GO:0004029">
    <property type="term" value="F:aldehyde dehydrogenase (NAD+) activity"/>
    <property type="evidence" value="ECO:0007669"/>
    <property type="project" value="UniProtKB-EC"/>
</dbReference>
<dbReference type="InterPro" id="IPR016162">
    <property type="entry name" value="Ald_DH_N"/>
</dbReference>
<feature type="domain" description="Aldehyde dehydrogenase" evidence="5">
    <location>
        <begin position="17"/>
        <end position="455"/>
    </location>
</feature>
<dbReference type="InterPro" id="IPR016161">
    <property type="entry name" value="Ald_DH/histidinol_DH"/>
</dbReference>
<dbReference type="InterPro" id="IPR016163">
    <property type="entry name" value="Ald_DH_C"/>
</dbReference>
<evidence type="ECO:0000313" key="7">
    <source>
        <dbReference type="Proteomes" id="UP000191518"/>
    </source>
</evidence>
<reference evidence="7" key="1">
    <citation type="journal article" date="2017" name="Nat. Microbiol.">
        <title>Global analysis of biosynthetic gene clusters reveals vast potential of secondary metabolite production in Penicillium species.</title>
        <authorList>
            <person name="Nielsen J.C."/>
            <person name="Grijseels S."/>
            <person name="Prigent S."/>
            <person name="Ji B."/>
            <person name="Dainat J."/>
            <person name="Nielsen K.F."/>
            <person name="Frisvad J.C."/>
            <person name="Workman M."/>
            <person name="Nielsen J."/>
        </authorList>
    </citation>
    <scope>NUCLEOTIDE SEQUENCE [LARGE SCALE GENOMIC DNA]</scope>
    <source>
        <strain evidence="7">IBT 29486</strain>
    </source>
</reference>
<comment type="catalytic activity">
    <reaction evidence="4">
        <text>an aldehyde + NAD(+) + H2O = a carboxylate + NADH + 2 H(+)</text>
        <dbReference type="Rhea" id="RHEA:16185"/>
        <dbReference type="ChEBI" id="CHEBI:15377"/>
        <dbReference type="ChEBI" id="CHEBI:15378"/>
        <dbReference type="ChEBI" id="CHEBI:17478"/>
        <dbReference type="ChEBI" id="CHEBI:29067"/>
        <dbReference type="ChEBI" id="CHEBI:57540"/>
        <dbReference type="ChEBI" id="CHEBI:57945"/>
        <dbReference type="EC" id="1.2.1.3"/>
    </reaction>
</comment>
<dbReference type="Pfam" id="PF00171">
    <property type="entry name" value="Aldedh"/>
    <property type="match status" value="1"/>
</dbReference>
<keyword evidence="7" id="KW-1185">Reference proteome</keyword>
<accession>A0A1V6RVC5</accession>
<dbReference type="AlphaFoldDB" id="A0A1V6RVC5"/>
<evidence type="ECO:0000256" key="4">
    <source>
        <dbReference type="ARBA" id="ARBA00049194"/>
    </source>
</evidence>